<dbReference type="InterPro" id="IPR011990">
    <property type="entry name" value="TPR-like_helical_dom_sf"/>
</dbReference>
<evidence type="ECO:0000256" key="6">
    <source>
        <dbReference type="ARBA" id="ARBA00012839"/>
    </source>
</evidence>
<evidence type="ECO:0000256" key="13">
    <source>
        <dbReference type="ARBA" id="ARBA00023136"/>
    </source>
</evidence>
<dbReference type="GO" id="GO:0004169">
    <property type="term" value="F:dolichyl-phosphate-mannose-protein mannosyltransferase activity"/>
    <property type="evidence" value="ECO:0007669"/>
    <property type="project" value="UniProtKB-EC"/>
</dbReference>
<feature type="transmembrane region" description="Helical" evidence="17">
    <location>
        <begin position="5"/>
        <end position="23"/>
    </location>
</feature>
<dbReference type="PANTHER" id="PTHR44227:SF3">
    <property type="entry name" value="PROTEIN O-MANNOSYL-TRANSFERASE TMTC4"/>
    <property type="match status" value="1"/>
</dbReference>
<feature type="transmembrane region" description="Helical" evidence="17">
    <location>
        <begin position="285"/>
        <end position="305"/>
    </location>
</feature>
<feature type="domain" description="DUF1736" evidence="18">
    <location>
        <begin position="267"/>
        <end position="337"/>
    </location>
</feature>
<organism evidence="19 20">
    <name type="scientific">Brenthis ino</name>
    <name type="common">lesser marbled fritillary</name>
    <dbReference type="NCBI Taxonomy" id="405034"/>
    <lineage>
        <taxon>Eukaryota</taxon>
        <taxon>Metazoa</taxon>
        <taxon>Ecdysozoa</taxon>
        <taxon>Arthropoda</taxon>
        <taxon>Hexapoda</taxon>
        <taxon>Insecta</taxon>
        <taxon>Pterygota</taxon>
        <taxon>Neoptera</taxon>
        <taxon>Endopterygota</taxon>
        <taxon>Lepidoptera</taxon>
        <taxon>Glossata</taxon>
        <taxon>Ditrysia</taxon>
        <taxon>Papilionoidea</taxon>
        <taxon>Nymphalidae</taxon>
        <taxon>Heliconiinae</taxon>
        <taxon>Argynnini</taxon>
        <taxon>Brenthis</taxon>
    </lineage>
</organism>
<feature type="transmembrane region" description="Helical" evidence="17">
    <location>
        <begin position="151"/>
        <end position="170"/>
    </location>
</feature>
<evidence type="ECO:0000256" key="8">
    <source>
        <dbReference type="ARBA" id="ARBA00022692"/>
    </source>
</evidence>
<feature type="repeat" description="TPR" evidence="16">
    <location>
        <begin position="560"/>
        <end position="593"/>
    </location>
</feature>
<evidence type="ECO:0000256" key="15">
    <source>
        <dbReference type="ARBA" id="ARBA00045102"/>
    </source>
</evidence>
<comment type="catalytic activity">
    <reaction evidence="15">
        <text>a di-trans,poly-cis-dolichyl beta-D-mannosyl phosphate + L-seryl-[protein] = 3-O-(alpha-D-mannosyl)-L-seryl-[protein] + a di-trans,poly-cis-dolichyl phosphate + H(+)</text>
        <dbReference type="Rhea" id="RHEA:17377"/>
        <dbReference type="Rhea" id="RHEA-COMP:9863"/>
        <dbReference type="Rhea" id="RHEA-COMP:13546"/>
        <dbReference type="Rhea" id="RHEA-COMP:19498"/>
        <dbReference type="Rhea" id="RHEA-COMP:19501"/>
        <dbReference type="ChEBI" id="CHEBI:15378"/>
        <dbReference type="ChEBI" id="CHEBI:29999"/>
        <dbReference type="ChEBI" id="CHEBI:57683"/>
        <dbReference type="ChEBI" id="CHEBI:58211"/>
        <dbReference type="ChEBI" id="CHEBI:137321"/>
        <dbReference type="EC" id="2.4.1.109"/>
    </reaction>
</comment>
<evidence type="ECO:0000256" key="5">
    <source>
        <dbReference type="ARBA" id="ARBA00007882"/>
    </source>
</evidence>
<evidence type="ECO:0000256" key="7">
    <source>
        <dbReference type="ARBA" id="ARBA00022679"/>
    </source>
</evidence>
<dbReference type="GO" id="GO:0030968">
    <property type="term" value="P:endoplasmic reticulum unfolded protein response"/>
    <property type="evidence" value="ECO:0007669"/>
    <property type="project" value="TreeGrafter"/>
</dbReference>
<comment type="subcellular location">
    <subcellularLocation>
        <location evidence="3">Endoplasmic reticulum</location>
    </subcellularLocation>
    <subcellularLocation>
        <location evidence="2">Membrane</location>
        <topology evidence="2">Multi-pass membrane protein</topology>
    </subcellularLocation>
</comment>
<dbReference type="InterPro" id="IPR052346">
    <property type="entry name" value="O-mannosyl-transferase_TMTC"/>
</dbReference>
<feature type="transmembrane region" description="Helical" evidence="17">
    <location>
        <begin position="127"/>
        <end position="145"/>
    </location>
</feature>
<evidence type="ECO:0000259" key="18">
    <source>
        <dbReference type="Pfam" id="PF08409"/>
    </source>
</evidence>
<keyword evidence="7" id="KW-0808">Transferase</keyword>
<evidence type="ECO:0000313" key="19">
    <source>
        <dbReference type="EMBL" id="CAH0722618.1"/>
    </source>
</evidence>
<dbReference type="PROSITE" id="PS50005">
    <property type="entry name" value="TPR"/>
    <property type="match status" value="3"/>
</dbReference>
<sequence length="715" mass="82764">MREIIIQFLIIVFASSLPFLFSLHGDFVFDDSEAIVKNKDVTSASWLDSFSNDFWGTNIKSNISHKSYRPLTIISFRLNYYVNSQNLSATQFKATNLLCHISCCILVWMTYNCIWNRVKMKNNLGSNVNLPFIVAIIFSVHPVHVEAICGIVGRADLLATATFLLSFLIYDKAIRSNKILNIYLFTSIILASISMLFKENGITVLGVCCVYDLILHIKSRPQEILKNKGALYIFKNVNMDIKSVYRIICTVLFTMLFLYGRWVIMGATKPEFKPTDNPAAFSPDLFTKVSTYSYIYFLNILLLIWPEWLSYDWSMGCVPLIKNAHDFRIIFAFMLYLYGIVFINTIINKANRTSTKRIMIMGLSIMVIPFLPAANIIYPVGFVVAERILYIPSVGYCLLISVGFHKMIEYNGKCRKKPIIILLCIILIYALRSWQRSFHWQNEYKLFTSALSVCPLNAKVHYNVAKVADAKNNTEWALKEYREAIRLYPEYYQAMNNLANLLKNDKEYAEAEFHLRNAIHYKKDFPAAWMNLGIVLANTGRYKESEIAYKTAFQYRRNYADCYYNLGNLYLEMNRTQEAMENWYHAINLNSKHISAWTNLLALLDNTGQIEKALQIIPKALAELSDTPSINFAIANIYGKIDQYNDAEKHFLKAIKLFKGRVQPLHYTNLGVLYHRWKKYGLAEEMYKMALKIDSKFHSAIRNLQNLYKIKKKSK</sequence>
<dbReference type="SMART" id="SM00028">
    <property type="entry name" value="TPR"/>
    <property type="match status" value="7"/>
</dbReference>
<dbReference type="Pfam" id="PF13181">
    <property type="entry name" value="TPR_8"/>
    <property type="match status" value="4"/>
</dbReference>
<evidence type="ECO:0000256" key="14">
    <source>
        <dbReference type="ARBA" id="ARBA00045085"/>
    </source>
</evidence>
<dbReference type="SUPFAM" id="SSF48452">
    <property type="entry name" value="TPR-like"/>
    <property type="match status" value="1"/>
</dbReference>
<comment type="function">
    <text evidence="1">Transfers mannosyl residues to the hydroxyl group of serine or threonine residues.</text>
</comment>
<dbReference type="Proteomes" id="UP000838878">
    <property type="component" value="Chromosome 3"/>
</dbReference>
<accession>A0A8J9VJ70</accession>
<keyword evidence="11" id="KW-0256">Endoplasmic reticulum</keyword>
<proteinExistence type="inferred from homology"/>
<name>A0A8J9VJ70_9NEOP</name>
<feature type="transmembrane region" description="Helical" evidence="17">
    <location>
        <begin position="359"/>
        <end position="382"/>
    </location>
</feature>
<dbReference type="Gene3D" id="1.25.40.10">
    <property type="entry name" value="Tetratricopeptide repeat domain"/>
    <property type="match status" value="3"/>
</dbReference>
<feature type="transmembrane region" description="Helical" evidence="17">
    <location>
        <begin position="329"/>
        <end position="347"/>
    </location>
</feature>
<dbReference type="PANTHER" id="PTHR44227">
    <property type="match status" value="1"/>
</dbReference>
<feature type="transmembrane region" description="Helical" evidence="17">
    <location>
        <begin position="179"/>
        <end position="197"/>
    </location>
</feature>
<evidence type="ECO:0000256" key="11">
    <source>
        <dbReference type="ARBA" id="ARBA00022824"/>
    </source>
</evidence>
<feature type="repeat" description="TPR" evidence="16">
    <location>
        <begin position="664"/>
        <end position="697"/>
    </location>
</feature>
<evidence type="ECO:0000256" key="3">
    <source>
        <dbReference type="ARBA" id="ARBA00004240"/>
    </source>
</evidence>
<feature type="non-terminal residue" evidence="19">
    <location>
        <position position="715"/>
    </location>
</feature>
<evidence type="ECO:0000256" key="4">
    <source>
        <dbReference type="ARBA" id="ARBA00004922"/>
    </source>
</evidence>
<gene>
    <name evidence="19" type="ORF">BINO364_LOCUS8552</name>
</gene>
<evidence type="ECO:0000256" key="16">
    <source>
        <dbReference type="PROSITE-ProRule" id="PRU00339"/>
    </source>
</evidence>
<evidence type="ECO:0000256" key="2">
    <source>
        <dbReference type="ARBA" id="ARBA00004141"/>
    </source>
</evidence>
<evidence type="ECO:0000256" key="17">
    <source>
        <dbReference type="SAM" id="Phobius"/>
    </source>
</evidence>
<feature type="transmembrane region" description="Helical" evidence="17">
    <location>
        <begin position="94"/>
        <end position="115"/>
    </location>
</feature>
<feature type="transmembrane region" description="Helical" evidence="17">
    <location>
        <begin position="388"/>
        <end position="407"/>
    </location>
</feature>
<feature type="transmembrane region" description="Helical" evidence="17">
    <location>
        <begin position="419"/>
        <end position="435"/>
    </location>
</feature>
<comment type="pathway">
    <text evidence="4">Protein modification; protein glycosylation.</text>
</comment>
<comment type="similarity">
    <text evidence="5">Belongs to the TMTC family.</text>
</comment>
<keyword evidence="8 17" id="KW-0812">Transmembrane</keyword>
<keyword evidence="12 17" id="KW-1133">Transmembrane helix</keyword>
<dbReference type="EMBL" id="OV170223">
    <property type="protein sequence ID" value="CAH0722618.1"/>
    <property type="molecule type" value="Genomic_DNA"/>
</dbReference>
<evidence type="ECO:0000256" key="10">
    <source>
        <dbReference type="ARBA" id="ARBA00022803"/>
    </source>
</evidence>
<dbReference type="GO" id="GO:0016020">
    <property type="term" value="C:membrane"/>
    <property type="evidence" value="ECO:0007669"/>
    <property type="project" value="UniProtKB-SubCell"/>
</dbReference>
<dbReference type="OrthoDB" id="19588at2759"/>
<dbReference type="UniPathway" id="UPA00378"/>
<feature type="transmembrane region" description="Helical" evidence="17">
    <location>
        <begin position="244"/>
        <end position="264"/>
    </location>
</feature>
<dbReference type="Pfam" id="PF08409">
    <property type="entry name" value="TMTC_DUF1736"/>
    <property type="match status" value="1"/>
</dbReference>
<keyword evidence="10 16" id="KW-0802">TPR repeat</keyword>
<protein>
    <recommendedName>
        <fullName evidence="6">dolichyl-phosphate-mannose--protein mannosyltransferase</fullName>
        <ecNumber evidence="6">2.4.1.109</ecNumber>
    </recommendedName>
</protein>
<dbReference type="AlphaFoldDB" id="A0A8J9VJ70"/>
<dbReference type="InterPro" id="IPR013618">
    <property type="entry name" value="TMTC_DUF1736"/>
</dbReference>
<evidence type="ECO:0000256" key="1">
    <source>
        <dbReference type="ARBA" id="ARBA00003582"/>
    </source>
</evidence>
<evidence type="ECO:0000313" key="20">
    <source>
        <dbReference type="Proteomes" id="UP000838878"/>
    </source>
</evidence>
<keyword evidence="9" id="KW-0677">Repeat</keyword>
<dbReference type="GO" id="GO:0005783">
    <property type="term" value="C:endoplasmic reticulum"/>
    <property type="evidence" value="ECO:0007669"/>
    <property type="project" value="UniProtKB-SubCell"/>
</dbReference>
<feature type="repeat" description="TPR" evidence="16">
    <location>
        <begin position="458"/>
        <end position="491"/>
    </location>
</feature>
<evidence type="ECO:0000256" key="9">
    <source>
        <dbReference type="ARBA" id="ARBA00022737"/>
    </source>
</evidence>
<dbReference type="InterPro" id="IPR019734">
    <property type="entry name" value="TPR_rpt"/>
</dbReference>
<reference evidence="19" key="1">
    <citation type="submission" date="2021-12" db="EMBL/GenBank/DDBJ databases">
        <authorList>
            <person name="Martin H S."/>
        </authorList>
    </citation>
    <scope>NUCLEOTIDE SEQUENCE</scope>
</reference>
<comment type="catalytic activity">
    <reaction evidence="14">
        <text>a di-trans,poly-cis-dolichyl beta-D-mannosyl phosphate + L-threonyl-[protein] = 3-O-(alpha-D-mannosyl)-L-threonyl-[protein] + a di-trans,poly-cis-dolichyl phosphate + H(+)</text>
        <dbReference type="Rhea" id="RHEA:53396"/>
        <dbReference type="Rhea" id="RHEA-COMP:11060"/>
        <dbReference type="Rhea" id="RHEA-COMP:13547"/>
        <dbReference type="Rhea" id="RHEA-COMP:19498"/>
        <dbReference type="Rhea" id="RHEA-COMP:19501"/>
        <dbReference type="ChEBI" id="CHEBI:15378"/>
        <dbReference type="ChEBI" id="CHEBI:30013"/>
        <dbReference type="ChEBI" id="CHEBI:57683"/>
        <dbReference type="ChEBI" id="CHEBI:58211"/>
        <dbReference type="ChEBI" id="CHEBI:137323"/>
        <dbReference type="EC" id="2.4.1.109"/>
    </reaction>
</comment>
<dbReference type="Pfam" id="PF13431">
    <property type="entry name" value="TPR_17"/>
    <property type="match status" value="1"/>
</dbReference>
<evidence type="ECO:0000256" key="12">
    <source>
        <dbReference type="ARBA" id="ARBA00022989"/>
    </source>
</evidence>
<keyword evidence="20" id="KW-1185">Reference proteome</keyword>
<dbReference type="EC" id="2.4.1.109" evidence="6"/>
<keyword evidence="13 17" id="KW-0472">Membrane</keyword>